<dbReference type="Gene3D" id="1.10.340.30">
    <property type="entry name" value="Hypothetical protein, domain 2"/>
    <property type="match status" value="1"/>
</dbReference>
<comment type="cofactor">
    <cofactor evidence="2">
        <name>[4Fe-4S] cluster</name>
        <dbReference type="ChEBI" id="CHEBI:49883"/>
    </cofactor>
</comment>
<evidence type="ECO:0000256" key="2">
    <source>
        <dbReference type="ARBA" id="ARBA00001966"/>
    </source>
</evidence>
<accession>F2NEM5</accession>
<dbReference type="GO" id="GO:0035485">
    <property type="term" value="F:adenine/guanine mispair binding"/>
    <property type="evidence" value="ECO:0007669"/>
    <property type="project" value="TreeGrafter"/>
</dbReference>
<dbReference type="eggNOG" id="COG1194">
    <property type="taxonomic scope" value="Bacteria"/>
</dbReference>
<keyword evidence="8" id="KW-0227">DNA damage</keyword>
<evidence type="ECO:0000256" key="5">
    <source>
        <dbReference type="ARBA" id="ARBA00012045"/>
    </source>
</evidence>
<evidence type="ECO:0000256" key="7">
    <source>
        <dbReference type="ARBA" id="ARBA00022723"/>
    </source>
</evidence>
<feature type="domain" description="HhH-GPD" evidence="14">
    <location>
        <begin position="60"/>
        <end position="208"/>
    </location>
</feature>
<keyword evidence="10" id="KW-0408">Iron</keyword>
<dbReference type="GO" id="GO:0034039">
    <property type="term" value="F:8-oxo-7,8-dihydroguanine DNA N-glycosylase activity"/>
    <property type="evidence" value="ECO:0007669"/>
    <property type="project" value="TreeGrafter"/>
</dbReference>
<evidence type="ECO:0000313" key="16">
    <source>
        <dbReference type="Proteomes" id="UP000000483"/>
    </source>
</evidence>
<dbReference type="Gene3D" id="1.10.1670.10">
    <property type="entry name" value="Helix-hairpin-Helix base-excision DNA repair enzymes (C-terminal)"/>
    <property type="match status" value="1"/>
</dbReference>
<dbReference type="PANTHER" id="PTHR42944">
    <property type="entry name" value="ADENINE DNA GLYCOSYLASE"/>
    <property type="match status" value="1"/>
</dbReference>
<comment type="function">
    <text evidence="3">Adenine glycosylase active on G-A mispairs. MutY also corrects error-prone DNA synthesis past GO lesions which are due to the oxidatively damaged form of guanine: 7,8-dihydro-8-oxoguanine (8-oxo-dGTP).</text>
</comment>
<keyword evidence="9" id="KW-0378">Hydrolase</keyword>
<sequence>MATFEDTATIIASGFRKTGLTDELIAGFQGVVYQYYQEHGRVLPWRRTSDPYHILVSEIMLQQTQVERVLTKYELFLARFPNFEDLSRTSLREILKVWQGLGYNRRAKALQAIARQVVAEFDGRLPADRHLLQTLPGIGPATAGAVLAFAFEQPVIFLETNIRRVFLHFFYPAEDKTPDKMLLPLIILTLDSQRVRHWYYALMDYGAMLKKTVPNPNRRSAHYARQSPFRGSDREIRSQILQIFLARPELTESALLAQLQADQRRSLRIIQQLVKEGFLLRQEGRYRLTSR</sequence>
<dbReference type="Pfam" id="PF00730">
    <property type="entry name" value="HhH-GPD"/>
    <property type="match status" value="1"/>
</dbReference>
<dbReference type="HOGENOM" id="CLU_012862_2_0_7"/>
<dbReference type="GO" id="GO:0032357">
    <property type="term" value="F:oxidized purine DNA binding"/>
    <property type="evidence" value="ECO:0007669"/>
    <property type="project" value="TreeGrafter"/>
</dbReference>
<dbReference type="GO" id="GO:0051536">
    <property type="term" value="F:iron-sulfur cluster binding"/>
    <property type="evidence" value="ECO:0007669"/>
    <property type="project" value="UniProtKB-KW"/>
</dbReference>
<evidence type="ECO:0000256" key="12">
    <source>
        <dbReference type="ARBA" id="ARBA00023204"/>
    </source>
</evidence>
<organism evidence="15 16">
    <name type="scientific">Desulfobacca acetoxidans (strain ATCC 700848 / DSM 11109 / ASRB2)</name>
    <dbReference type="NCBI Taxonomy" id="880072"/>
    <lineage>
        <taxon>Bacteria</taxon>
        <taxon>Pseudomonadati</taxon>
        <taxon>Thermodesulfobacteriota</taxon>
        <taxon>Desulfobaccia</taxon>
        <taxon>Desulfobaccales</taxon>
        <taxon>Desulfobaccaceae</taxon>
        <taxon>Desulfobacca</taxon>
    </lineage>
</organism>
<gene>
    <name evidence="15" type="ordered locus">Desac_0324</name>
</gene>
<keyword evidence="12" id="KW-0234">DNA repair</keyword>
<evidence type="ECO:0000313" key="15">
    <source>
        <dbReference type="EMBL" id="AEB08215.1"/>
    </source>
</evidence>
<dbReference type="InterPro" id="IPR044298">
    <property type="entry name" value="MIG/MutY"/>
</dbReference>
<dbReference type="EMBL" id="CP002629">
    <property type="protein sequence ID" value="AEB08215.1"/>
    <property type="molecule type" value="Genomic_DNA"/>
</dbReference>
<evidence type="ECO:0000256" key="8">
    <source>
        <dbReference type="ARBA" id="ARBA00022763"/>
    </source>
</evidence>
<keyword evidence="11" id="KW-0411">Iron-sulfur</keyword>
<dbReference type="InterPro" id="IPR000445">
    <property type="entry name" value="HhH_motif"/>
</dbReference>
<dbReference type="PROSITE" id="PS01155">
    <property type="entry name" value="ENDONUCLEASE_III_2"/>
    <property type="match status" value="1"/>
</dbReference>
<keyword evidence="7" id="KW-0479">Metal-binding</keyword>
<dbReference type="RefSeq" id="WP_013705328.1">
    <property type="nucleotide sequence ID" value="NC_015388.1"/>
</dbReference>
<reference evidence="15 16" key="1">
    <citation type="journal article" date="2011" name="Stand. Genomic Sci.">
        <title>Complete genome sequence of the acetate-degrading sulfate reducer Desulfobacca acetoxidans type strain (ASRB2).</title>
        <authorList>
            <person name="Goker M."/>
            <person name="Teshima H."/>
            <person name="Lapidus A."/>
            <person name="Nolan M."/>
            <person name="Lucas S."/>
            <person name="Hammon N."/>
            <person name="Deshpande S."/>
            <person name="Cheng J.F."/>
            <person name="Tapia R."/>
            <person name="Han C."/>
            <person name="Goodwin L."/>
            <person name="Pitluck S."/>
            <person name="Huntemann M."/>
            <person name="Liolios K."/>
            <person name="Ivanova N."/>
            <person name="Pagani I."/>
            <person name="Mavromatis K."/>
            <person name="Ovchinikova G."/>
            <person name="Pati A."/>
            <person name="Chen A."/>
            <person name="Palaniappan K."/>
            <person name="Land M."/>
            <person name="Hauser L."/>
            <person name="Brambilla E.M."/>
            <person name="Rohde M."/>
            <person name="Spring S."/>
            <person name="Detter J.C."/>
            <person name="Woyke T."/>
            <person name="Bristow J."/>
            <person name="Eisen J.A."/>
            <person name="Markowitz V."/>
            <person name="Hugenholtz P."/>
            <person name="Kyrpides N.C."/>
            <person name="Klenk H.P."/>
        </authorList>
    </citation>
    <scope>NUCLEOTIDE SEQUENCE [LARGE SCALE GENOMIC DNA]</scope>
    <source>
        <strain evidence="16">ATCC 700848 / DSM 11109 / ASRB2</strain>
    </source>
</reference>
<evidence type="ECO:0000256" key="11">
    <source>
        <dbReference type="ARBA" id="ARBA00023014"/>
    </source>
</evidence>
<evidence type="ECO:0000256" key="10">
    <source>
        <dbReference type="ARBA" id="ARBA00023004"/>
    </source>
</evidence>
<dbReference type="OrthoDB" id="9802365at2"/>
<dbReference type="GO" id="GO:0000701">
    <property type="term" value="F:purine-specific mismatch base pair DNA N-glycosylase activity"/>
    <property type="evidence" value="ECO:0007669"/>
    <property type="project" value="UniProtKB-EC"/>
</dbReference>
<dbReference type="CDD" id="cd00056">
    <property type="entry name" value="ENDO3c"/>
    <property type="match status" value="1"/>
</dbReference>
<dbReference type="SUPFAM" id="SSF48150">
    <property type="entry name" value="DNA-glycosylase"/>
    <property type="match status" value="1"/>
</dbReference>
<evidence type="ECO:0000256" key="4">
    <source>
        <dbReference type="ARBA" id="ARBA00008343"/>
    </source>
</evidence>
<dbReference type="AlphaFoldDB" id="F2NEM5"/>
<proteinExistence type="inferred from homology"/>
<keyword evidence="13" id="KW-0326">Glycosidase</keyword>
<dbReference type="KEGG" id="dao:Desac_0324"/>
<evidence type="ECO:0000256" key="9">
    <source>
        <dbReference type="ARBA" id="ARBA00022801"/>
    </source>
</evidence>
<dbReference type="GO" id="GO:0006284">
    <property type="term" value="P:base-excision repair"/>
    <property type="evidence" value="ECO:0007669"/>
    <property type="project" value="InterPro"/>
</dbReference>
<reference evidence="16" key="2">
    <citation type="submission" date="2011-03" db="EMBL/GenBank/DDBJ databases">
        <title>The complete genome of Desulfobacca acetoxidans DSM 11109.</title>
        <authorList>
            <consortium name="US DOE Joint Genome Institute (JGI-PGF)"/>
            <person name="Lucas S."/>
            <person name="Copeland A."/>
            <person name="Lapidus A."/>
            <person name="Bruce D."/>
            <person name="Goodwin L."/>
            <person name="Pitluck S."/>
            <person name="Peters L."/>
            <person name="Kyrpides N."/>
            <person name="Mavromatis K."/>
            <person name="Ivanova N."/>
            <person name="Ovchinnikova G."/>
            <person name="Teshima H."/>
            <person name="Detter J.C."/>
            <person name="Han C."/>
            <person name="Land M."/>
            <person name="Hauser L."/>
            <person name="Markowitz V."/>
            <person name="Cheng J.-F."/>
            <person name="Hugenholtz P."/>
            <person name="Woyke T."/>
            <person name="Wu D."/>
            <person name="Spring S."/>
            <person name="Schueler E."/>
            <person name="Brambilla E."/>
            <person name="Klenk H.-P."/>
            <person name="Eisen J.A."/>
        </authorList>
    </citation>
    <scope>NUCLEOTIDE SEQUENCE [LARGE SCALE GENOMIC DNA]</scope>
    <source>
        <strain evidence="16">ATCC 700848 / DSM 11109 / ASRB2</strain>
    </source>
</reference>
<dbReference type="InterPro" id="IPR023170">
    <property type="entry name" value="HhH_base_excis_C"/>
</dbReference>
<evidence type="ECO:0000256" key="3">
    <source>
        <dbReference type="ARBA" id="ARBA00002933"/>
    </source>
</evidence>
<dbReference type="InterPro" id="IPR011257">
    <property type="entry name" value="DNA_glycosylase"/>
</dbReference>
<evidence type="ECO:0000259" key="14">
    <source>
        <dbReference type="SMART" id="SM00478"/>
    </source>
</evidence>
<dbReference type="InterPro" id="IPR003265">
    <property type="entry name" value="HhH-GPD_domain"/>
</dbReference>
<dbReference type="EC" id="3.2.2.31" evidence="5"/>
<dbReference type="GO" id="GO:0046872">
    <property type="term" value="F:metal ion binding"/>
    <property type="evidence" value="ECO:0007669"/>
    <property type="project" value="UniProtKB-KW"/>
</dbReference>
<comment type="catalytic activity">
    <reaction evidence="1">
        <text>Hydrolyzes free adenine bases from 7,8-dihydro-8-oxoguanine:adenine mismatched double-stranded DNA, leaving an apurinic site.</text>
        <dbReference type="EC" id="3.2.2.31"/>
    </reaction>
</comment>
<comment type="similarity">
    <text evidence="4">Belongs to the Nth/MutY family.</text>
</comment>
<name>F2NEM5_DESAR</name>
<protein>
    <recommendedName>
        <fullName evidence="6">Adenine DNA glycosylase</fullName>
        <ecNumber evidence="5">3.2.2.31</ecNumber>
    </recommendedName>
</protein>
<dbReference type="GO" id="GO:0006298">
    <property type="term" value="P:mismatch repair"/>
    <property type="evidence" value="ECO:0007669"/>
    <property type="project" value="TreeGrafter"/>
</dbReference>
<dbReference type="PANTHER" id="PTHR42944:SF1">
    <property type="entry name" value="ADENINE DNA GLYCOSYLASE"/>
    <property type="match status" value="1"/>
</dbReference>
<evidence type="ECO:0000256" key="6">
    <source>
        <dbReference type="ARBA" id="ARBA00022023"/>
    </source>
</evidence>
<dbReference type="Proteomes" id="UP000000483">
    <property type="component" value="Chromosome"/>
</dbReference>
<evidence type="ECO:0000256" key="13">
    <source>
        <dbReference type="ARBA" id="ARBA00023295"/>
    </source>
</evidence>
<dbReference type="STRING" id="880072.Desac_0324"/>
<evidence type="ECO:0000256" key="1">
    <source>
        <dbReference type="ARBA" id="ARBA00000843"/>
    </source>
</evidence>
<dbReference type="Pfam" id="PF00633">
    <property type="entry name" value="HHH"/>
    <property type="match status" value="1"/>
</dbReference>
<dbReference type="InterPro" id="IPR004036">
    <property type="entry name" value="Endonuclease-III-like_CS2"/>
</dbReference>
<keyword evidence="16" id="KW-1185">Reference proteome</keyword>
<dbReference type="SMART" id="SM00478">
    <property type="entry name" value="ENDO3c"/>
    <property type="match status" value="1"/>
</dbReference>